<keyword evidence="2" id="KW-1003">Cell membrane</keyword>
<evidence type="ECO:0000256" key="5">
    <source>
        <dbReference type="ARBA" id="ARBA00023136"/>
    </source>
</evidence>
<evidence type="ECO:0000313" key="7">
    <source>
        <dbReference type="EMBL" id="KAF0747417.1"/>
    </source>
</evidence>
<dbReference type="OrthoDB" id="6626733at2759"/>
<accession>A0A6G0Y188</accession>
<feature type="transmembrane region" description="Helical" evidence="6">
    <location>
        <begin position="15"/>
        <end position="48"/>
    </location>
</feature>
<dbReference type="AlphaFoldDB" id="A0A6G0Y188"/>
<name>A0A6G0Y188_APHCR</name>
<dbReference type="Proteomes" id="UP000478052">
    <property type="component" value="Unassembled WGS sequence"/>
</dbReference>
<feature type="transmembrane region" description="Helical" evidence="6">
    <location>
        <begin position="136"/>
        <end position="156"/>
    </location>
</feature>
<evidence type="ECO:0000256" key="3">
    <source>
        <dbReference type="ARBA" id="ARBA00022692"/>
    </source>
</evidence>
<dbReference type="Pfam" id="PF08395">
    <property type="entry name" value="7tm_7"/>
    <property type="match status" value="1"/>
</dbReference>
<keyword evidence="4 6" id="KW-1133">Transmembrane helix</keyword>
<evidence type="ECO:0000313" key="8">
    <source>
        <dbReference type="Proteomes" id="UP000478052"/>
    </source>
</evidence>
<evidence type="ECO:0000256" key="1">
    <source>
        <dbReference type="ARBA" id="ARBA00004651"/>
    </source>
</evidence>
<feature type="transmembrane region" description="Helical" evidence="6">
    <location>
        <begin position="60"/>
        <end position="82"/>
    </location>
</feature>
<evidence type="ECO:0008006" key="9">
    <source>
        <dbReference type="Google" id="ProtNLM"/>
    </source>
</evidence>
<sequence>MENTRLLHSELCELLIIYGLMLLSLFTFNFINMLLCFHFGVISGSLAVRFTTKSVWQKITLLTLQVQSVTFLMSIIISVSIINDKVPNYRLKIISYLRLYRVSNLHLDIKRQIKMFMNQILACDADQISAFGFFDINLNLVTSILVLLISGMITLIQMQNHPIILKFNNNTQPRLPSYKIV</sequence>
<reference evidence="7 8" key="1">
    <citation type="submission" date="2019-08" db="EMBL/GenBank/DDBJ databases">
        <title>Whole genome of Aphis craccivora.</title>
        <authorList>
            <person name="Voronova N.V."/>
            <person name="Shulinski R.S."/>
            <person name="Bandarenka Y.V."/>
            <person name="Zhorov D.G."/>
            <person name="Warner D."/>
        </authorList>
    </citation>
    <scope>NUCLEOTIDE SEQUENCE [LARGE SCALE GENOMIC DNA]</scope>
    <source>
        <strain evidence="7">180601</strain>
        <tissue evidence="7">Whole Body</tissue>
    </source>
</reference>
<keyword evidence="3 6" id="KW-0812">Transmembrane</keyword>
<evidence type="ECO:0000256" key="4">
    <source>
        <dbReference type="ARBA" id="ARBA00022989"/>
    </source>
</evidence>
<evidence type="ECO:0000256" key="2">
    <source>
        <dbReference type="ARBA" id="ARBA00022475"/>
    </source>
</evidence>
<gene>
    <name evidence="7" type="ORF">FWK35_00016697</name>
</gene>
<comment type="subcellular location">
    <subcellularLocation>
        <location evidence="1">Cell membrane</location>
        <topology evidence="1">Multi-pass membrane protein</topology>
    </subcellularLocation>
</comment>
<dbReference type="GO" id="GO:0050909">
    <property type="term" value="P:sensory perception of taste"/>
    <property type="evidence" value="ECO:0007669"/>
    <property type="project" value="InterPro"/>
</dbReference>
<comment type="caution">
    <text evidence="7">The sequence shown here is derived from an EMBL/GenBank/DDBJ whole genome shotgun (WGS) entry which is preliminary data.</text>
</comment>
<keyword evidence="5 6" id="KW-0472">Membrane</keyword>
<dbReference type="GO" id="GO:0005886">
    <property type="term" value="C:plasma membrane"/>
    <property type="evidence" value="ECO:0007669"/>
    <property type="project" value="UniProtKB-SubCell"/>
</dbReference>
<organism evidence="7 8">
    <name type="scientific">Aphis craccivora</name>
    <name type="common">Cowpea aphid</name>
    <dbReference type="NCBI Taxonomy" id="307492"/>
    <lineage>
        <taxon>Eukaryota</taxon>
        <taxon>Metazoa</taxon>
        <taxon>Ecdysozoa</taxon>
        <taxon>Arthropoda</taxon>
        <taxon>Hexapoda</taxon>
        <taxon>Insecta</taxon>
        <taxon>Pterygota</taxon>
        <taxon>Neoptera</taxon>
        <taxon>Paraneoptera</taxon>
        <taxon>Hemiptera</taxon>
        <taxon>Sternorrhyncha</taxon>
        <taxon>Aphidomorpha</taxon>
        <taxon>Aphidoidea</taxon>
        <taxon>Aphididae</taxon>
        <taxon>Aphidini</taxon>
        <taxon>Aphis</taxon>
        <taxon>Aphis</taxon>
    </lineage>
</organism>
<protein>
    <recommendedName>
        <fullName evidence="9">Gustatory receptor</fullName>
    </recommendedName>
</protein>
<dbReference type="EMBL" id="VUJU01006854">
    <property type="protein sequence ID" value="KAF0747417.1"/>
    <property type="molecule type" value="Genomic_DNA"/>
</dbReference>
<dbReference type="InterPro" id="IPR013604">
    <property type="entry name" value="7TM_chemorcpt"/>
</dbReference>
<keyword evidence="8" id="KW-1185">Reference proteome</keyword>
<evidence type="ECO:0000256" key="6">
    <source>
        <dbReference type="SAM" id="Phobius"/>
    </source>
</evidence>
<proteinExistence type="predicted"/>